<dbReference type="EMBL" id="BMHA01000009">
    <property type="protein sequence ID" value="GGI07636.1"/>
    <property type="molecule type" value="Genomic_DNA"/>
</dbReference>
<dbReference type="SUPFAM" id="SSF161098">
    <property type="entry name" value="MetI-like"/>
    <property type="match status" value="1"/>
</dbReference>
<keyword evidence="12" id="KW-1185">Reference proteome</keyword>
<evidence type="ECO:0000256" key="2">
    <source>
        <dbReference type="ARBA" id="ARBA00010072"/>
    </source>
</evidence>
<dbReference type="InterPro" id="IPR000515">
    <property type="entry name" value="MetI-like"/>
</dbReference>
<gene>
    <name evidence="11" type="ORF">GCM10011354_25080</name>
</gene>
<reference evidence="11" key="2">
    <citation type="submission" date="2020-09" db="EMBL/GenBank/DDBJ databases">
        <authorList>
            <person name="Sun Q."/>
            <person name="Zhou Y."/>
        </authorList>
    </citation>
    <scope>NUCLEOTIDE SEQUENCE</scope>
    <source>
        <strain evidence="11">CGMCC 1.14988</strain>
    </source>
</reference>
<dbReference type="PROSITE" id="PS50928">
    <property type="entry name" value="ABC_TM1"/>
    <property type="match status" value="1"/>
</dbReference>
<dbReference type="GO" id="GO:0043190">
    <property type="term" value="C:ATP-binding cassette (ABC) transporter complex"/>
    <property type="evidence" value="ECO:0007669"/>
    <property type="project" value="InterPro"/>
</dbReference>
<sequence>MGIFELMGEYQDALVEGTLITLRMAVLSYLLAFVVGNVVAGCRVSPVPVLQRFAMAYVSLFRNTPLIVLGILVWVGGGRAGWPFGRLTTAIVVLGLYTGAYVAESLRSGINAVPVGQAEAARAIGLGFSQVLGQIVLPQAIRTVVPPLGNLWIANLKNTSVFLVIGIDELTRVGRIVGSNIANYVNAFTVIALIYLALVYGSAQIIGWIERRVAIAR</sequence>
<evidence type="ECO:0000313" key="12">
    <source>
        <dbReference type="Proteomes" id="UP000650511"/>
    </source>
</evidence>
<evidence type="ECO:0000256" key="9">
    <source>
        <dbReference type="RuleBase" id="RU363032"/>
    </source>
</evidence>
<evidence type="ECO:0000256" key="8">
    <source>
        <dbReference type="ARBA" id="ARBA00023136"/>
    </source>
</evidence>
<reference evidence="11" key="1">
    <citation type="journal article" date="2014" name="Int. J. Syst. Evol. Microbiol.">
        <title>Complete genome sequence of Corynebacterium casei LMG S-19264T (=DSM 44701T), isolated from a smear-ripened cheese.</title>
        <authorList>
            <consortium name="US DOE Joint Genome Institute (JGI-PGF)"/>
            <person name="Walter F."/>
            <person name="Albersmeier A."/>
            <person name="Kalinowski J."/>
            <person name="Ruckert C."/>
        </authorList>
    </citation>
    <scope>NUCLEOTIDE SEQUENCE</scope>
    <source>
        <strain evidence="11">CGMCC 1.14988</strain>
    </source>
</reference>
<dbReference type="PANTHER" id="PTHR30614:SF37">
    <property type="entry name" value="AMINO-ACID ABC TRANSPORTER PERMEASE PROTEIN YHDX-RELATED"/>
    <property type="match status" value="1"/>
</dbReference>
<evidence type="ECO:0000256" key="7">
    <source>
        <dbReference type="ARBA" id="ARBA00022989"/>
    </source>
</evidence>
<comment type="similarity">
    <text evidence="2">Belongs to the binding-protein-dependent transport system permease family. HisMQ subfamily.</text>
</comment>
<dbReference type="InterPro" id="IPR043429">
    <property type="entry name" value="ArtM/GltK/GlnP/TcyL/YhdX-like"/>
</dbReference>
<evidence type="ECO:0000256" key="1">
    <source>
        <dbReference type="ARBA" id="ARBA00004651"/>
    </source>
</evidence>
<name>A0A8J3EUG1_9ACTN</name>
<evidence type="ECO:0000259" key="10">
    <source>
        <dbReference type="PROSITE" id="PS50928"/>
    </source>
</evidence>
<dbReference type="CDD" id="cd06261">
    <property type="entry name" value="TM_PBP2"/>
    <property type="match status" value="1"/>
</dbReference>
<keyword evidence="5 9" id="KW-0812">Transmembrane</keyword>
<keyword evidence="3 9" id="KW-0813">Transport</keyword>
<dbReference type="GO" id="GO:0006865">
    <property type="term" value="P:amino acid transport"/>
    <property type="evidence" value="ECO:0007669"/>
    <property type="project" value="UniProtKB-KW"/>
</dbReference>
<dbReference type="GO" id="GO:0022857">
    <property type="term" value="F:transmembrane transporter activity"/>
    <property type="evidence" value="ECO:0007669"/>
    <property type="project" value="InterPro"/>
</dbReference>
<dbReference type="InterPro" id="IPR010065">
    <property type="entry name" value="AA_ABC_transptr_permease_3TM"/>
</dbReference>
<feature type="domain" description="ABC transmembrane type-1" evidence="10">
    <location>
        <begin position="18"/>
        <end position="206"/>
    </location>
</feature>
<keyword evidence="8 9" id="KW-0472">Membrane</keyword>
<dbReference type="OrthoDB" id="3181282at2"/>
<dbReference type="RefSeq" id="WP_130651130.1">
    <property type="nucleotide sequence ID" value="NZ_BMHA01000009.1"/>
</dbReference>
<accession>A0A8J3EUG1</accession>
<comment type="caution">
    <text evidence="11">The sequence shown here is derived from an EMBL/GenBank/DDBJ whole genome shotgun (WGS) entry which is preliminary data.</text>
</comment>
<dbReference type="Gene3D" id="1.10.3720.10">
    <property type="entry name" value="MetI-like"/>
    <property type="match status" value="1"/>
</dbReference>
<comment type="subcellular location">
    <subcellularLocation>
        <location evidence="1 9">Cell membrane</location>
        <topology evidence="1 9">Multi-pass membrane protein</topology>
    </subcellularLocation>
</comment>
<keyword evidence="6" id="KW-0029">Amino-acid transport</keyword>
<dbReference type="NCBIfam" id="TIGR01726">
    <property type="entry name" value="HEQRo_perm_3TM"/>
    <property type="match status" value="1"/>
</dbReference>
<proteinExistence type="inferred from homology"/>
<feature type="transmembrane region" description="Helical" evidence="9">
    <location>
        <begin position="187"/>
        <end position="209"/>
    </location>
</feature>
<protein>
    <submittedName>
        <fullName evidence="11">Glutamate ABC transporter permease</fullName>
    </submittedName>
</protein>
<dbReference type="Proteomes" id="UP000650511">
    <property type="component" value="Unassembled WGS sequence"/>
</dbReference>
<dbReference type="PANTHER" id="PTHR30614">
    <property type="entry name" value="MEMBRANE COMPONENT OF AMINO ACID ABC TRANSPORTER"/>
    <property type="match status" value="1"/>
</dbReference>
<organism evidence="11 12">
    <name type="scientific">Egicoccus halophilus</name>
    <dbReference type="NCBI Taxonomy" id="1670830"/>
    <lineage>
        <taxon>Bacteria</taxon>
        <taxon>Bacillati</taxon>
        <taxon>Actinomycetota</taxon>
        <taxon>Nitriliruptoria</taxon>
        <taxon>Egicoccales</taxon>
        <taxon>Egicoccaceae</taxon>
        <taxon>Egicoccus</taxon>
    </lineage>
</organism>
<evidence type="ECO:0000256" key="3">
    <source>
        <dbReference type="ARBA" id="ARBA00022448"/>
    </source>
</evidence>
<keyword evidence="7 9" id="KW-1133">Transmembrane helix</keyword>
<evidence type="ECO:0000256" key="6">
    <source>
        <dbReference type="ARBA" id="ARBA00022970"/>
    </source>
</evidence>
<feature type="transmembrane region" description="Helical" evidence="9">
    <location>
        <begin position="20"/>
        <end position="42"/>
    </location>
</feature>
<dbReference type="AlphaFoldDB" id="A0A8J3EUG1"/>
<dbReference type="InterPro" id="IPR035906">
    <property type="entry name" value="MetI-like_sf"/>
</dbReference>
<keyword evidence="4" id="KW-1003">Cell membrane</keyword>
<evidence type="ECO:0000256" key="4">
    <source>
        <dbReference type="ARBA" id="ARBA00022475"/>
    </source>
</evidence>
<evidence type="ECO:0000313" key="11">
    <source>
        <dbReference type="EMBL" id="GGI07636.1"/>
    </source>
</evidence>
<feature type="transmembrane region" description="Helical" evidence="9">
    <location>
        <begin position="54"/>
        <end position="77"/>
    </location>
</feature>
<evidence type="ECO:0000256" key="5">
    <source>
        <dbReference type="ARBA" id="ARBA00022692"/>
    </source>
</evidence>
<dbReference type="Pfam" id="PF00528">
    <property type="entry name" value="BPD_transp_1"/>
    <property type="match status" value="1"/>
</dbReference>